<evidence type="ECO:0000313" key="3">
    <source>
        <dbReference type="Proteomes" id="UP000777482"/>
    </source>
</evidence>
<gene>
    <name evidence="2" type="ORF">C6P46_005910</name>
</gene>
<comment type="caution">
    <text evidence="2">The sequence shown here is derived from an EMBL/GenBank/DDBJ whole genome shotgun (WGS) entry which is preliminary data.</text>
</comment>
<evidence type="ECO:0008006" key="4">
    <source>
        <dbReference type="Google" id="ProtNLM"/>
    </source>
</evidence>
<evidence type="ECO:0000313" key="2">
    <source>
        <dbReference type="EMBL" id="KAG0665816.1"/>
    </source>
</evidence>
<reference evidence="2 3" key="1">
    <citation type="submission" date="2020-11" db="EMBL/GenBank/DDBJ databases">
        <title>Kefir isolates.</title>
        <authorList>
            <person name="Marcisauskas S."/>
            <person name="Kim Y."/>
            <person name="Blasche S."/>
        </authorList>
    </citation>
    <scope>NUCLEOTIDE SEQUENCE [LARGE SCALE GENOMIC DNA]</scope>
    <source>
        <strain evidence="2 3">KR</strain>
    </source>
</reference>
<dbReference type="EMBL" id="PUHQ01000007">
    <property type="protein sequence ID" value="KAG0665816.1"/>
    <property type="molecule type" value="Genomic_DNA"/>
</dbReference>
<dbReference type="AlphaFoldDB" id="A0A9P7B8F8"/>
<feature type="compositionally biased region" description="Low complexity" evidence="1">
    <location>
        <begin position="364"/>
        <end position="375"/>
    </location>
</feature>
<proteinExistence type="predicted"/>
<organism evidence="2 3">
    <name type="scientific">Rhodotorula mucilaginosa</name>
    <name type="common">Yeast</name>
    <name type="synonym">Rhodotorula rubra</name>
    <dbReference type="NCBI Taxonomy" id="5537"/>
    <lineage>
        <taxon>Eukaryota</taxon>
        <taxon>Fungi</taxon>
        <taxon>Dikarya</taxon>
        <taxon>Basidiomycota</taxon>
        <taxon>Pucciniomycotina</taxon>
        <taxon>Microbotryomycetes</taxon>
        <taxon>Sporidiobolales</taxon>
        <taxon>Sporidiobolaceae</taxon>
        <taxon>Rhodotorula</taxon>
    </lineage>
</organism>
<dbReference type="Proteomes" id="UP000777482">
    <property type="component" value="Unassembled WGS sequence"/>
</dbReference>
<accession>A0A9P7B8F8</accession>
<sequence>MSSEMQSPAARCLLLELPPELLVAICARADFPSLSALIRSHSQLKAIWDMHAERIARAICIRRRLAEPQSCGAAQPLDNFVGTELPHPETELDGEELASVVKSQRWMHDSAGIASWVDYARVRHPIHRNWLAGHAQVRYLRLDFAPPSLAPFQQMPVQQEHIWRFKLDPEPGYVVATGRIFGVHAFRASDGVRVWENTTPFLPYAHVELSAGHFATATEDMRHALWRRDDLDPDFDPSSVGPDRPLEYTLARHLDPNAPCSATKMRWPYFVAVSSNSDHVFCYDLSRSPLELVTHRMTAFWEPEAAGGLGEENVHYVEIDSRAIYLAGRRSVSMWRYDEPEEPHIVWPPDPPAPNENLAADADVDMASSSSSTASPPQHTTHYRSSDLEGFSAVHHDGCGQHLVGIAGESGAQMRLYWTCDYLTTLWSGDRASLERKTVVLTTPTLPCSVTIDQLAVENGRAVFIVHDEDVGNSLWLINLRDFADHADFVAAPPKPICLAWPLPCGTAISRVEMTSDEIYVPAVSRMLRPNILTTLGNMASRFGDRPLYDWQWHALDGTVLVDYNVASGDETVDAAAKEQAGNARIRATADYSYALDFELEGEWQHSGTDAFAVYSFRDM</sequence>
<keyword evidence="3" id="KW-1185">Reference proteome</keyword>
<name>A0A9P7B8F8_RHOMI</name>
<protein>
    <recommendedName>
        <fullName evidence="4">F-box domain-containing protein</fullName>
    </recommendedName>
</protein>
<feature type="region of interest" description="Disordered" evidence="1">
    <location>
        <begin position="364"/>
        <end position="385"/>
    </location>
</feature>
<dbReference type="OrthoDB" id="550575at2759"/>
<evidence type="ECO:0000256" key="1">
    <source>
        <dbReference type="SAM" id="MobiDB-lite"/>
    </source>
</evidence>